<dbReference type="InterPro" id="IPR001248">
    <property type="entry name" value="Pur-cyt_permease"/>
</dbReference>
<dbReference type="Pfam" id="PF02133">
    <property type="entry name" value="Transp_cyt_pur"/>
    <property type="match status" value="1"/>
</dbReference>
<comment type="caution">
    <text evidence="7">The sequence shown here is derived from an EMBL/GenBank/DDBJ whole genome shotgun (WGS) entry which is preliminary data.</text>
</comment>
<evidence type="ECO:0000313" key="7">
    <source>
        <dbReference type="EMBL" id="KAL2279531.1"/>
    </source>
</evidence>
<accession>A0ABR4EAQ6</accession>
<name>A0ABR4EAQ6_9PEZI</name>
<keyword evidence="5 6" id="KW-0472">Membrane</keyword>
<protein>
    <submittedName>
        <fullName evidence="7">Uncharacterized protein</fullName>
    </submittedName>
</protein>
<evidence type="ECO:0000256" key="2">
    <source>
        <dbReference type="ARBA" id="ARBA00008974"/>
    </source>
</evidence>
<keyword evidence="8" id="KW-1185">Reference proteome</keyword>
<dbReference type="InterPro" id="IPR045225">
    <property type="entry name" value="Uracil/uridine/allantoin_perm"/>
</dbReference>
<proteinExistence type="inferred from homology"/>
<evidence type="ECO:0000256" key="1">
    <source>
        <dbReference type="ARBA" id="ARBA00004141"/>
    </source>
</evidence>
<evidence type="ECO:0000256" key="3">
    <source>
        <dbReference type="ARBA" id="ARBA00022692"/>
    </source>
</evidence>
<feature type="transmembrane region" description="Helical" evidence="6">
    <location>
        <begin position="70"/>
        <end position="90"/>
    </location>
</feature>
<evidence type="ECO:0000256" key="4">
    <source>
        <dbReference type="ARBA" id="ARBA00022989"/>
    </source>
</evidence>
<reference evidence="7 8" key="1">
    <citation type="submission" date="2024-03" db="EMBL/GenBank/DDBJ databases">
        <title>A high-quality draft genome sequence of Diaporthe vaccinii, a causative agent of upright dieback and viscid rot disease in cranberry plants.</title>
        <authorList>
            <person name="Sarrasin M."/>
            <person name="Lang B.F."/>
            <person name="Burger G."/>
        </authorList>
    </citation>
    <scope>NUCLEOTIDE SEQUENCE [LARGE SCALE GENOMIC DNA]</scope>
    <source>
        <strain evidence="7 8">IS7</strain>
    </source>
</reference>
<organism evidence="7 8">
    <name type="scientific">Diaporthe vaccinii</name>
    <dbReference type="NCBI Taxonomy" id="105482"/>
    <lineage>
        <taxon>Eukaryota</taxon>
        <taxon>Fungi</taxon>
        <taxon>Dikarya</taxon>
        <taxon>Ascomycota</taxon>
        <taxon>Pezizomycotina</taxon>
        <taxon>Sordariomycetes</taxon>
        <taxon>Sordariomycetidae</taxon>
        <taxon>Diaporthales</taxon>
        <taxon>Diaporthaceae</taxon>
        <taxon>Diaporthe</taxon>
        <taxon>Diaporthe eres species complex</taxon>
    </lineage>
</organism>
<keyword evidence="4 6" id="KW-1133">Transmembrane helix</keyword>
<dbReference type="EMBL" id="JBAWTH010000075">
    <property type="protein sequence ID" value="KAL2279531.1"/>
    <property type="molecule type" value="Genomic_DNA"/>
</dbReference>
<comment type="similarity">
    <text evidence="2">Belongs to the purine-cytosine permease (2.A.39) family.</text>
</comment>
<evidence type="ECO:0000256" key="6">
    <source>
        <dbReference type="SAM" id="Phobius"/>
    </source>
</evidence>
<sequence>MGVMGCDFFLLRQRKVKLSHLFSPDGSDYWYWHGINWRVIPCWIAGWAPTIGGLIASARKDESAPDAIYALYYIASHVGFFISFVSFYLANIAFPLPNLGEFDEEDKYGTFTAEEAAKLGVVPTDSGTATGFGKEEGMDTKVNGISDSSSVGERKWWNFRRR</sequence>
<gene>
    <name evidence="7" type="ORF">FJTKL_13404</name>
</gene>
<dbReference type="PANTHER" id="PTHR30618:SF4">
    <property type="entry name" value="ALLANTOIN PERMEASE"/>
    <property type="match status" value="1"/>
</dbReference>
<dbReference type="Gene3D" id="1.10.4160.10">
    <property type="entry name" value="Hydantoin permease"/>
    <property type="match status" value="1"/>
</dbReference>
<feature type="transmembrane region" description="Helical" evidence="6">
    <location>
        <begin position="35"/>
        <end position="58"/>
    </location>
</feature>
<keyword evidence="3 6" id="KW-0812">Transmembrane</keyword>
<evidence type="ECO:0000256" key="5">
    <source>
        <dbReference type="ARBA" id="ARBA00023136"/>
    </source>
</evidence>
<comment type="subcellular location">
    <subcellularLocation>
        <location evidence="1">Membrane</location>
        <topology evidence="1">Multi-pass membrane protein</topology>
    </subcellularLocation>
</comment>
<dbReference type="PANTHER" id="PTHR30618">
    <property type="entry name" value="NCS1 FAMILY PURINE/PYRIMIDINE TRANSPORTER"/>
    <property type="match status" value="1"/>
</dbReference>
<dbReference type="Proteomes" id="UP001600888">
    <property type="component" value="Unassembled WGS sequence"/>
</dbReference>
<evidence type="ECO:0000313" key="8">
    <source>
        <dbReference type="Proteomes" id="UP001600888"/>
    </source>
</evidence>